<dbReference type="EMBL" id="JACGWM010000681">
    <property type="protein sequence ID" value="KAL0300295.1"/>
    <property type="molecule type" value="Genomic_DNA"/>
</dbReference>
<gene>
    <name evidence="1" type="ORF">Scaly_3051700</name>
</gene>
<dbReference type="CDD" id="cd09272">
    <property type="entry name" value="RNase_HI_RT_Ty1"/>
    <property type="match status" value="1"/>
</dbReference>
<comment type="caution">
    <text evidence="1">The sequence shown here is derived from an EMBL/GenBank/DDBJ whole genome shotgun (WGS) entry which is preliminary data.</text>
</comment>
<dbReference type="PANTHER" id="PTHR11439:SF470">
    <property type="entry name" value="CYSTEINE-RICH RLK (RECEPTOR-LIKE PROTEIN KINASE) 8"/>
    <property type="match status" value="1"/>
</dbReference>
<accession>A0AAW2K305</accession>
<name>A0AAW2K305_9LAMI</name>
<reference evidence="1" key="1">
    <citation type="submission" date="2020-06" db="EMBL/GenBank/DDBJ databases">
        <authorList>
            <person name="Li T."/>
            <person name="Hu X."/>
            <person name="Zhang T."/>
            <person name="Song X."/>
            <person name="Zhang H."/>
            <person name="Dai N."/>
            <person name="Sheng W."/>
            <person name="Hou X."/>
            <person name="Wei L."/>
        </authorList>
    </citation>
    <scope>NUCLEOTIDE SEQUENCE</scope>
    <source>
        <strain evidence="1">KEN8</strain>
        <tissue evidence="1">Leaf</tissue>
    </source>
</reference>
<dbReference type="AlphaFoldDB" id="A0AAW2K305"/>
<organism evidence="1">
    <name type="scientific">Sesamum calycinum</name>
    <dbReference type="NCBI Taxonomy" id="2727403"/>
    <lineage>
        <taxon>Eukaryota</taxon>
        <taxon>Viridiplantae</taxon>
        <taxon>Streptophyta</taxon>
        <taxon>Embryophyta</taxon>
        <taxon>Tracheophyta</taxon>
        <taxon>Spermatophyta</taxon>
        <taxon>Magnoliopsida</taxon>
        <taxon>eudicotyledons</taxon>
        <taxon>Gunneridae</taxon>
        <taxon>Pentapetalae</taxon>
        <taxon>asterids</taxon>
        <taxon>lamiids</taxon>
        <taxon>Lamiales</taxon>
        <taxon>Pedaliaceae</taxon>
        <taxon>Sesamum</taxon>
    </lineage>
</organism>
<evidence type="ECO:0000313" key="1">
    <source>
        <dbReference type="EMBL" id="KAL0300295.1"/>
    </source>
</evidence>
<dbReference type="PANTHER" id="PTHR11439">
    <property type="entry name" value="GAG-POL-RELATED RETROTRANSPOSON"/>
    <property type="match status" value="1"/>
</dbReference>
<proteinExistence type="predicted"/>
<reference evidence="1" key="2">
    <citation type="journal article" date="2024" name="Plant">
        <title>Genomic evolution and insights into agronomic trait innovations of Sesamum species.</title>
        <authorList>
            <person name="Miao H."/>
            <person name="Wang L."/>
            <person name="Qu L."/>
            <person name="Liu H."/>
            <person name="Sun Y."/>
            <person name="Le M."/>
            <person name="Wang Q."/>
            <person name="Wei S."/>
            <person name="Zheng Y."/>
            <person name="Lin W."/>
            <person name="Duan Y."/>
            <person name="Cao H."/>
            <person name="Xiong S."/>
            <person name="Wang X."/>
            <person name="Wei L."/>
            <person name="Li C."/>
            <person name="Ma Q."/>
            <person name="Ju M."/>
            <person name="Zhao R."/>
            <person name="Li G."/>
            <person name="Mu C."/>
            <person name="Tian Q."/>
            <person name="Mei H."/>
            <person name="Zhang T."/>
            <person name="Gao T."/>
            <person name="Zhang H."/>
        </authorList>
    </citation>
    <scope>NUCLEOTIDE SEQUENCE</scope>
    <source>
        <strain evidence="1">KEN8</strain>
    </source>
</reference>
<protein>
    <submittedName>
        <fullName evidence="1">Mitochondrial protein</fullName>
    </submittedName>
</protein>
<sequence length="338" mass="37292">MLLFMKFVHWQNNRDIRFLLVPHIPPMVSFSRNCPSTVLIAKVKTYLDGLFTIKDLGSARFFLGLQIARSSLGTSVTQVKYIHDIINDTVPSHPCEESAALHVVKYLKGSSTQGFFFPVSNSLELRAYCDADWASCVDSRKSLTGYYVFLGNALEFQVTVSLPISMYCDNKAALHIMANLVFHECTKHLHIDCHIVRNQYISSFISPTHVCNKDQLADLFTKSLPGASFASLFSTAKFIYDPSTTVDYRSTDVKLSSLLVVVFSVSLGFVALALLDSSPCFGDDRASLRHQSTGLLIACLIPVSQLLGGGMELDVDQLKQALCLGVEEVDELGISDGL</sequence>